<feature type="domain" description="SET" evidence="9">
    <location>
        <begin position="1153"/>
        <end position="1280"/>
    </location>
</feature>
<keyword evidence="7" id="KW-0862">Zinc</keyword>
<feature type="region of interest" description="Disordered" evidence="8">
    <location>
        <begin position="132"/>
        <end position="160"/>
    </location>
</feature>
<feature type="compositionally biased region" description="Basic and acidic residues" evidence="8">
    <location>
        <begin position="14"/>
        <end position="24"/>
    </location>
</feature>
<keyword evidence="6" id="KW-0479">Metal-binding</keyword>
<evidence type="ECO:0000256" key="1">
    <source>
        <dbReference type="ARBA" id="ARBA00004286"/>
    </source>
</evidence>
<proteinExistence type="predicted"/>
<keyword evidence="2" id="KW-0158">Chromosome</keyword>
<name>A0A1J8QJ95_9AGAM</name>
<dbReference type="PROSITE" id="PS50867">
    <property type="entry name" value="PRE_SET"/>
    <property type="match status" value="1"/>
</dbReference>
<feature type="compositionally biased region" description="Low complexity" evidence="8">
    <location>
        <begin position="916"/>
        <end position="929"/>
    </location>
</feature>
<dbReference type="GO" id="GO:0008270">
    <property type="term" value="F:zinc ion binding"/>
    <property type="evidence" value="ECO:0007669"/>
    <property type="project" value="InterPro"/>
</dbReference>
<feature type="compositionally biased region" description="Basic and acidic residues" evidence="8">
    <location>
        <begin position="78"/>
        <end position="97"/>
    </location>
</feature>
<dbReference type="GO" id="GO:0005634">
    <property type="term" value="C:nucleus"/>
    <property type="evidence" value="ECO:0007669"/>
    <property type="project" value="InterPro"/>
</dbReference>
<keyword evidence="4" id="KW-0808">Transferase</keyword>
<feature type="domain" description="Pre-SET" evidence="10">
    <location>
        <begin position="1071"/>
        <end position="1150"/>
    </location>
</feature>
<feature type="compositionally biased region" description="Low complexity" evidence="8">
    <location>
        <begin position="632"/>
        <end position="647"/>
    </location>
</feature>
<dbReference type="Pfam" id="PF00856">
    <property type="entry name" value="SET"/>
    <property type="match status" value="1"/>
</dbReference>
<feature type="compositionally biased region" description="Polar residues" evidence="8">
    <location>
        <begin position="28"/>
        <end position="38"/>
    </location>
</feature>
<comment type="caution">
    <text evidence="12">The sequence shown here is derived from an EMBL/GenBank/DDBJ whole genome shotgun (WGS) entry which is preliminary data.</text>
</comment>
<keyword evidence="3" id="KW-0489">Methyltransferase</keyword>
<keyword evidence="5" id="KW-0949">S-adenosyl-L-methionine</keyword>
<dbReference type="SMART" id="SM00468">
    <property type="entry name" value="PreSET"/>
    <property type="match status" value="1"/>
</dbReference>
<evidence type="ECO:0000256" key="6">
    <source>
        <dbReference type="ARBA" id="ARBA00022723"/>
    </source>
</evidence>
<feature type="region of interest" description="Disordered" evidence="8">
    <location>
        <begin position="246"/>
        <end position="280"/>
    </location>
</feature>
<dbReference type="SMART" id="SM00317">
    <property type="entry name" value="SET"/>
    <property type="match status" value="1"/>
</dbReference>
<dbReference type="GO" id="GO:0046974">
    <property type="term" value="F:histone H3K9 methyltransferase activity"/>
    <property type="evidence" value="ECO:0007669"/>
    <property type="project" value="TreeGrafter"/>
</dbReference>
<evidence type="ECO:0000259" key="10">
    <source>
        <dbReference type="PROSITE" id="PS50867"/>
    </source>
</evidence>
<feature type="compositionally biased region" description="Basic and acidic residues" evidence="8">
    <location>
        <begin position="474"/>
        <end position="483"/>
    </location>
</feature>
<feature type="region of interest" description="Disordered" evidence="8">
    <location>
        <begin position="406"/>
        <end position="516"/>
    </location>
</feature>
<feature type="non-terminal residue" evidence="12">
    <location>
        <position position="1"/>
    </location>
</feature>
<evidence type="ECO:0000256" key="3">
    <source>
        <dbReference type="ARBA" id="ARBA00022603"/>
    </source>
</evidence>
<comment type="subcellular location">
    <subcellularLocation>
        <location evidence="1">Chromosome</location>
    </subcellularLocation>
</comment>
<dbReference type="GO" id="GO:0005694">
    <property type="term" value="C:chromosome"/>
    <property type="evidence" value="ECO:0007669"/>
    <property type="project" value="UniProtKB-SubCell"/>
</dbReference>
<feature type="compositionally biased region" description="Low complexity" evidence="8">
    <location>
        <begin position="421"/>
        <end position="434"/>
    </location>
</feature>
<dbReference type="PANTHER" id="PTHR46223">
    <property type="entry name" value="HISTONE-LYSINE N-METHYLTRANSFERASE SUV39H"/>
    <property type="match status" value="1"/>
</dbReference>
<dbReference type="EMBL" id="LVVM01004056">
    <property type="protein sequence ID" value="OJA13665.1"/>
    <property type="molecule type" value="Genomic_DNA"/>
</dbReference>
<evidence type="ECO:0000256" key="5">
    <source>
        <dbReference type="ARBA" id="ARBA00022691"/>
    </source>
</evidence>
<dbReference type="PROSITE" id="PS50280">
    <property type="entry name" value="SET"/>
    <property type="match status" value="1"/>
</dbReference>
<dbReference type="PANTHER" id="PTHR46223:SF4">
    <property type="entry name" value="HISTONE-LYSINE N-METHYLTRANSFERASE-RELATED"/>
    <property type="match status" value="1"/>
</dbReference>
<evidence type="ECO:0000256" key="2">
    <source>
        <dbReference type="ARBA" id="ARBA00022454"/>
    </source>
</evidence>
<dbReference type="Proteomes" id="UP000183567">
    <property type="component" value="Unassembled WGS sequence"/>
</dbReference>
<dbReference type="OrthoDB" id="308383at2759"/>
<organism evidence="12 13">
    <name type="scientific">Rhizopogon vesiculosus</name>
    <dbReference type="NCBI Taxonomy" id="180088"/>
    <lineage>
        <taxon>Eukaryota</taxon>
        <taxon>Fungi</taxon>
        <taxon>Dikarya</taxon>
        <taxon>Basidiomycota</taxon>
        <taxon>Agaricomycotina</taxon>
        <taxon>Agaricomycetes</taxon>
        <taxon>Agaricomycetidae</taxon>
        <taxon>Boletales</taxon>
        <taxon>Suillineae</taxon>
        <taxon>Rhizopogonaceae</taxon>
        <taxon>Rhizopogon</taxon>
    </lineage>
</organism>
<dbReference type="STRING" id="180088.A0A1J8QJ95"/>
<feature type="compositionally biased region" description="Low complexity" evidence="8">
    <location>
        <begin position="592"/>
        <end position="625"/>
    </location>
</feature>
<evidence type="ECO:0000259" key="9">
    <source>
        <dbReference type="PROSITE" id="PS50280"/>
    </source>
</evidence>
<evidence type="ECO:0008006" key="14">
    <source>
        <dbReference type="Google" id="ProtNLM"/>
    </source>
</evidence>
<dbReference type="GO" id="GO:0032259">
    <property type="term" value="P:methylation"/>
    <property type="evidence" value="ECO:0007669"/>
    <property type="project" value="UniProtKB-KW"/>
</dbReference>
<feature type="region of interest" description="Disordered" evidence="8">
    <location>
        <begin position="744"/>
        <end position="769"/>
    </location>
</feature>
<dbReference type="SUPFAM" id="SSF82199">
    <property type="entry name" value="SET domain"/>
    <property type="match status" value="1"/>
</dbReference>
<evidence type="ECO:0000256" key="8">
    <source>
        <dbReference type="SAM" id="MobiDB-lite"/>
    </source>
</evidence>
<evidence type="ECO:0000256" key="7">
    <source>
        <dbReference type="ARBA" id="ARBA00022833"/>
    </source>
</evidence>
<feature type="compositionally biased region" description="Polar residues" evidence="8">
    <location>
        <begin position="65"/>
        <end position="77"/>
    </location>
</feature>
<dbReference type="InterPro" id="IPR050973">
    <property type="entry name" value="H3K9_Histone-Lys_N-MTase"/>
</dbReference>
<dbReference type="InterPro" id="IPR046341">
    <property type="entry name" value="SET_dom_sf"/>
</dbReference>
<evidence type="ECO:0000313" key="12">
    <source>
        <dbReference type="EMBL" id="OJA13665.1"/>
    </source>
</evidence>
<dbReference type="PROSITE" id="PS50868">
    <property type="entry name" value="POST_SET"/>
    <property type="match status" value="1"/>
</dbReference>
<feature type="region of interest" description="Disordered" evidence="8">
    <location>
        <begin position="576"/>
        <end position="654"/>
    </location>
</feature>
<evidence type="ECO:0000313" key="13">
    <source>
        <dbReference type="Proteomes" id="UP000183567"/>
    </source>
</evidence>
<evidence type="ECO:0000256" key="4">
    <source>
        <dbReference type="ARBA" id="ARBA00022679"/>
    </source>
</evidence>
<gene>
    <name evidence="12" type="ORF">AZE42_10832</name>
</gene>
<feature type="domain" description="Post-SET" evidence="11">
    <location>
        <begin position="1298"/>
        <end position="1314"/>
    </location>
</feature>
<accession>A0A1J8QJ95</accession>
<feature type="compositionally biased region" description="Low complexity" evidence="8">
    <location>
        <begin position="497"/>
        <end position="507"/>
    </location>
</feature>
<protein>
    <recommendedName>
        <fullName evidence="14">SET domain-containing protein</fullName>
    </recommendedName>
</protein>
<dbReference type="Pfam" id="PF05033">
    <property type="entry name" value="Pre-SET"/>
    <property type="match status" value="1"/>
</dbReference>
<dbReference type="Gene3D" id="2.170.270.10">
    <property type="entry name" value="SET domain"/>
    <property type="match status" value="1"/>
</dbReference>
<feature type="region of interest" description="Disordered" evidence="8">
    <location>
        <begin position="905"/>
        <end position="929"/>
    </location>
</feature>
<sequence>GDDDDDDTNLNTPSEEKDWREPCFRSEAAQSTPLTQALNIKKPRPSFLSQPTRAPPTRPDKGKNRASSPQSTSSLSDHISKMVDKQNQRFRRIETARKSTRKRRVTISGLIRNVQRSSSKFVLLFYYLELSSDAGTPPRQPNPSQKRNSRNAGPRRPLPSEAEVICISDRDDNVVPAPPPATAVPPIHEPNIRLSLSPTRVFELVDNNRSFDIEPPEYYPGPDDDQVLAASELQQQTEELFSYINLDPPEQDSTDQITSPSAEEDSNVTQDPPLPAPDSPTVLAVLLDSKKATEISSNEDVPVKGVDNLPRLELFTGSQTSPSTPHPPSRTLPATMLTITKPPVTWKYAPPSTNPFFARTLSFNAKVLKRSLPFAQTSSESTAHSSPAVVVASPAAVESSTNILPKSLMGRQPSDVHAEGSKSATSHPSAISSSRDVDTSLKPPPADKTVGSVPLRLLRAESCGAVDTPTTRSDVPHTGEQPHPEYPSMDVPDILTPPATAPSSSAPIPVPPRVQRSTTKLSLTELINRTREQHIKSRFIDLTNEVSPSPVSASQPTPSNVIRTPSIQEIRDLMRQRPSSNKLNTSSAAGIPSTPSAATDPSTSSVASNPSTSSIASAASPLAPSHSPPPSFTFNSTTSTTQSGSKPSSRRKSRAMGVATLEMYISPIKDASQPASSKKKTWTPRSGKRISYNADKFRSIITPTADATVRSQSLSPSEGRKIRRPVGFADAGTDAASALLSSPSAQTRVPFGGPPVRHEEPEATPSTLPSAIPLTEVQKIESGKRHTREGLSPQEDVVHDMLRPEGIQGVTESIGSLDLREDSRSPNVDIDVDQVRQLSLENVCEDGIQVIPVSVELMEYEEDGDVGTRAIHTSAERTSRTSDVSGENSDQEECLAVLMELEVSDREAGDTEHPNSIISSRTASSYVSSRQTPETFRSAEPLNVVGSGGAASIEQLEDGVESYLGGYPIVTWKSYANAQRRLPPKYNLAKDLPHELQDRVNALPQSYRNSDQARLLFEAMIDEAMDDELNTPPISVINDVTDEGAPPWEFVYTNQMWNGEGVPPPDIKNLKSCGCVGRCDPKSKTCSCARRQHRHLKQYIEDGTIPKTWNGAPFVYDGKGCLQIFELPIFECNAFCGCDEDCPNRVVQRGRRYVVNIKKTENKGWGVFNGQKKIPKGSFIGVYAGELLTVGEADRRGTLYNKFGRTYLFDIDFHHMGSEAVYSVDAYHAGNLTRFLNHSCDPNCEIQACYINEANFNKPLLTVFTVREVEPFEELSFSYMGHIDDDTVNHAKASNDAVYAACHCGSANCLGVLFSGL</sequence>
<dbReference type="InterPro" id="IPR001214">
    <property type="entry name" value="SET_dom"/>
</dbReference>
<feature type="compositionally biased region" description="Polar residues" evidence="8">
    <location>
        <begin position="577"/>
        <end position="588"/>
    </location>
</feature>
<reference evidence="12 13" key="1">
    <citation type="submission" date="2016-03" db="EMBL/GenBank/DDBJ databases">
        <title>Comparative genomics of the ectomycorrhizal sister species Rhizopogon vinicolor and Rhizopogon vesiculosus (Basidiomycota: Boletales) reveals a divergence of the mating type B locus.</title>
        <authorList>
            <person name="Mujic A.B."/>
            <person name="Kuo A."/>
            <person name="Tritt A."/>
            <person name="Lipzen A."/>
            <person name="Chen C."/>
            <person name="Johnson J."/>
            <person name="Sharma A."/>
            <person name="Barry K."/>
            <person name="Grigoriev I.V."/>
            <person name="Spatafora J.W."/>
        </authorList>
    </citation>
    <scope>NUCLEOTIDE SEQUENCE [LARGE SCALE GENOMIC DNA]</scope>
    <source>
        <strain evidence="12 13">AM-OR11-056</strain>
    </source>
</reference>
<feature type="region of interest" description="Disordered" evidence="8">
    <location>
        <begin position="546"/>
        <end position="565"/>
    </location>
</feature>
<evidence type="ECO:0000259" key="11">
    <source>
        <dbReference type="PROSITE" id="PS50868"/>
    </source>
</evidence>
<keyword evidence="13" id="KW-1185">Reference proteome</keyword>
<dbReference type="InterPro" id="IPR007728">
    <property type="entry name" value="Pre-SET_dom"/>
</dbReference>
<dbReference type="InterPro" id="IPR003616">
    <property type="entry name" value="Post-SET_dom"/>
</dbReference>
<feature type="region of interest" description="Disordered" evidence="8">
    <location>
        <begin position="1"/>
        <end position="103"/>
    </location>
</feature>